<dbReference type="Gene3D" id="1.20.120.330">
    <property type="entry name" value="Nucleotidyltransferases domain 2"/>
    <property type="match status" value="1"/>
</dbReference>
<dbReference type="Pfam" id="PF05168">
    <property type="entry name" value="HEPN"/>
    <property type="match status" value="1"/>
</dbReference>
<dbReference type="KEGG" id="mou:OU421_08105"/>
<gene>
    <name evidence="2" type="ORF">OU421_08105</name>
</gene>
<dbReference type="Proteomes" id="UP001163096">
    <property type="component" value="Chromosome"/>
</dbReference>
<protein>
    <submittedName>
        <fullName evidence="2">HEPN domain-containing protein</fullName>
    </submittedName>
</protein>
<dbReference type="GeneID" id="76835057"/>
<evidence type="ECO:0000259" key="1">
    <source>
        <dbReference type="Pfam" id="PF05168"/>
    </source>
</evidence>
<feature type="domain" description="HEPN" evidence="1">
    <location>
        <begin position="9"/>
        <end position="118"/>
    </location>
</feature>
<keyword evidence="3" id="KW-1185">Reference proteome</keyword>
<reference evidence="2" key="1">
    <citation type="submission" date="2022-11" db="EMBL/GenBank/DDBJ databases">
        <title>Complete genome sequence of Methanogenium organophilum DSM 3596.</title>
        <authorList>
            <person name="Chen S.-C."/>
            <person name="Lai S.-J."/>
            <person name="You Y.-T."/>
        </authorList>
    </citation>
    <scope>NUCLEOTIDE SEQUENCE</scope>
    <source>
        <strain evidence="2">DSM 3596</strain>
    </source>
</reference>
<sequence>MSFQWSHYIGIARFLLRNIDDINEEAAYRSAISRAYYAAFCHAKYYAKDNSGFIPENTADDHLILREHFRTSGKSDIVRSLQRLREWRNSSDYNDPSYKANEQIARQAIRQAETVINKLN</sequence>
<proteinExistence type="predicted"/>
<dbReference type="EMBL" id="CP113361">
    <property type="protein sequence ID" value="WAI00393.1"/>
    <property type="molecule type" value="Genomic_DNA"/>
</dbReference>
<accession>A0A9X9S205</accession>
<dbReference type="AlphaFoldDB" id="A0A9X9S205"/>
<evidence type="ECO:0000313" key="3">
    <source>
        <dbReference type="Proteomes" id="UP001163096"/>
    </source>
</evidence>
<dbReference type="InterPro" id="IPR007842">
    <property type="entry name" value="HEPN_dom"/>
</dbReference>
<evidence type="ECO:0000313" key="2">
    <source>
        <dbReference type="EMBL" id="WAI00393.1"/>
    </source>
</evidence>
<organism evidence="2 3">
    <name type="scientific">Methanogenium organophilum</name>
    <dbReference type="NCBI Taxonomy" id="2199"/>
    <lineage>
        <taxon>Archaea</taxon>
        <taxon>Methanobacteriati</taxon>
        <taxon>Methanobacteriota</taxon>
        <taxon>Stenosarchaea group</taxon>
        <taxon>Methanomicrobia</taxon>
        <taxon>Methanomicrobiales</taxon>
        <taxon>Methanomicrobiaceae</taxon>
        <taxon>Methanogenium</taxon>
    </lineage>
</organism>
<name>A0A9X9S205_METOG</name>
<dbReference type="RefSeq" id="WP_268185592.1">
    <property type="nucleotide sequence ID" value="NZ_CP113361.1"/>
</dbReference>